<evidence type="ECO:0000256" key="9">
    <source>
        <dbReference type="ARBA" id="ARBA00022990"/>
    </source>
</evidence>
<dbReference type="PANTHER" id="PTHR13931:SF16">
    <property type="entry name" value="UBIQUITIN CONJUGATION FACTOR E4 A"/>
    <property type="match status" value="1"/>
</dbReference>
<dbReference type="GO" id="GO:0000151">
    <property type="term" value="C:ubiquitin ligase complex"/>
    <property type="evidence" value="ECO:0007669"/>
    <property type="project" value="InterPro"/>
</dbReference>
<dbReference type="Pfam" id="PF10408">
    <property type="entry name" value="Ufd2P_core"/>
    <property type="match status" value="1"/>
</dbReference>
<dbReference type="KEGG" id="osn:115224012"/>
<dbReference type="GO" id="GO:0034450">
    <property type="term" value="F:ubiquitin-ubiquitin ligase activity"/>
    <property type="evidence" value="ECO:0007669"/>
    <property type="project" value="InterPro"/>
</dbReference>
<dbReference type="GO" id="GO:0005634">
    <property type="term" value="C:nucleus"/>
    <property type="evidence" value="ECO:0007669"/>
    <property type="project" value="TreeGrafter"/>
</dbReference>
<dbReference type="GO" id="GO:0005737">
    <property type="term" value="C:cytoplasm"/>
    <property type="evidence" value="ECO:0007669"/>
    <property type="project" value="UniProtKB-SubCell"/>
</dbReference>
<keyword evidence="8" id="KW-0833">Ubl conjugation pathway</keyword>
<keyword evidence="6" id="KW-0963">Cytoplasm</keyword>
<evidence type="ECO:0000256" key="8">
    <source>
        <dbReference type="ARBA" id="ARBA00022786"/>
    </source>
</evidence>
<evidence type="ECO:0000256" key="4">
    <source>
        <dbReference type="ARBA" id="ARBA00007434"/>
    </source>
</evidence>
<comment type="pathway">
    <text evidence="3">Protein modification; protein ubiquitination.</text>
</comment>
<accession>A0A6P7TGR4</accession>
<reference evidence="14" key="1">
    <citation type="submission" date="2025-08" db="UniProtKB">
        <authorList>
            <consortium name="RefSeq"/>
        </authorList>
    </citation>
    <scope>IDENTIFICATION</scope>
</reference>
<evidence type="ECO:0000256" key="2">
    <source>
        <dbReference type="ARBA" id="ARBA00004496"/>
    </source>
</evidence>
<feature type="domain" description="U-box" evidence="12">
    <location>
        <begin position="999"/>
        <end position="1073"/>
    </location>
</feature>
<dbReference type="FunFam" id="3.30.40.10:FF:000055">
    <property type="entry name" value="Ubiquitin conjugation factor e4 a"/>
    <property type="match status" value="1"/>
</dbReference>
<organism evidence="13 14">
    <name type="scientific">Octopus sinensis</name>
    <name type="common">East Asian common octopus</name>
    <dbReference type="NCBI Taxonomy" id="2607531"/>
    <lineage>
        <taxon>Eukaryota</taxon>
        <taxon>Metazoa</taxon>
        <taxon>Spiralia</taxon>
        <taxon>Lophotrochozoa</taxon>
        <taxon>Mollusca</taxon>
        <taxon>Cephalopoda</taxon>
        <taxon>Coleoidea</taxon>
        <taxon>Octopodiformes</taxon>
        <taxon>Octopoda</taxon>
        <taxon>Incirrata</taxon>
        <taxon>Octopodidae</taxon>
        <taxon>Octopus</taxon>
    </lineage>
</organism>
<dbReference type="RefSeq" id="XP_029650659.1">
    <property type="nucleotide sequence ID" value="XM_029794799.2"/>
</dbReference>
<comment type="subcellular location">
    <subcellularLocation>
        <location evidence="2">Cytoplasm</location>
    </subcellularLocation>
</comment>
<evidence type="ECO:0000313" key="14">
    <source>
        <dbReference type="RefSeq" id="XP_029650659.1"/>
    </source>
</evidence>
<evidence type="ECO:0000256" key="5">
    <source>
        <dbReference type="ARBA" id="ARBA00012483"/>
    </source>
</evidence>
<comment type="function">
    <text evidence="10">Ubiquitin-protein ligase that probably functions as an E3 ligase in conjunction with specific E1 and E2 ligases. May also function as an E4 ligase mediating the assembly of polyubiquitin chains on substrates ubiquitinated by another E3 ubiquitin ligase. Mediates 'Lys-48'-linked polyubiquitination of substrates.</text>
</comment>
<dbReference type="PROSITE" id="PS51698">
    <property type="entry name" value="U_BOX"/>
    <property type="match status" value="1"/>
</dbReference>
<dbReference type="CDD" id="cd16657">
    <property type="entry name" value="RING-Ubox_UBE4A"/>
    <property type="match status" value="1"/>
</dbReference>
<evidence type="ECO:0000259" key="12">
    <source>
        <dbReference type="PROSITE" id="PS51698"/>
    </source>
</evidence>
<evidence type="ECO:0000256" key="6">
    <source>
        <dbReference type="ARBA" id="ARBA00022490"/>
    </source>
</evidence>
<gene>
    <name evidence="14" type="primary">LOC115224012</name>
</gene>
<sequence>MRTPPEVVRATSGFSDYLLCRRIPRFLLKLDNAKYKMSGEDISSNPFAALLPSGSHPQECTKKLAANEDKVADTAKTDDGLSERFKASCIIGEIFLVTLDPDDIYSCPKVYLKDINNSQTWLDLECLNEVVLERLLLEDPKECILFDSKSAKSEIHLDQDWKNASEQKSLHYLFGSFLRAQHLLVKYRGTSFEHYVKGCQNVALTNAKLCLQQPELVCSQSLPNQFIDIFFSNYKTVLGDNCMVMLDFFTRLANEVHKFTEDGSVKEAFQPILDVIYQHMTNELNLMHVALFEYLDLLTFFHRSEPLALAFLEHSTPQASTGQASSPKSYEKTLLGCILSFSCIPVSDSGPYEFFNNPSAGTKTENDIIEANIWKALANLGDKVHQLFHGLIKVSDETRHQVLNWLANCLHSNEDRAKLWTAQMRYPFDNIYCSDRFFLNLCYVMLKLCQPFCKNISSKIFKIDPTYTAAVVTSDEDAKKRNIHAKDLMKLTCLISKPENEEDLALSSNQTYNFITECFYLTHFCLMLGFQVLNDKFMRLSQELHRIQRTYADAHEREGEDGMPTSIKEQLEIGVTIFLSLKAALTEPQLLDMSLQFHITTAVWLSQIAVFGKVDKTNAITFPLAKKPPTILATIPEITLDNLTTFTKFVTHYKPETYQAAGDSLDHLMTVILVFMGSPERMSNPHLRASLAESLSSLIPPSENRHGNMIGLNLFYEGKIFHTHYLSKHVAEMLLHVFVSIEMTGQSVAFEQKFNYRRPMYAVLEYIWEIPLHREAIKELVVYAEENIEAPNAPLFLRFINLLINDAIFLLDEALSYMMQIKEKQQEEESETWRHLSDEQQQEHTSNLRQISMLARYHNIMANSTIQAIELLTTDIKSIFTHDSMVTRISEMLNYFLVHLVGPKQKNFNVKDKNEYEFKPQQIVSNICKTYLNLAENEKFCFAVLSDGRSYSESLLIKAKHILHKIGWSQQDIESFEALDQKIKDLGVKQKEEDEMLSEAPDEFLDPIMGTLMKDPVILPTSQKTLDRTVIARHLLSDQSDPFSRKPLTMDKVIPNVDLKDKIDRWLRENRKRIKEY</sequence>
<dbReference type="GO" id="GO:0006511">
    <property type="term" value="P:ubiquitin-dependent protein catabolic process"/>
    <property type="evidence" value="ECO:0007669"/>
    <property type="project" value="InterPro"/>
</dbReference>
<dbReference type="Pfam" id="PF04564">
    <property type="entry name" value="U-box"/>
    <property type="match status" value="1"/>
</dbReference>
<keyword evidence="13" id="KW-1185">Reference proteome</keyword>
<evidence type="ECO:0000313" key="13">
    <source>
        <dbReference type="Proteomes" id="UP000515154"/>
    </source>
</evidence>
<proteinExistence type="inferred from homology"/>
<evidence type="ECO:0000256" key="10">
    <source>
        <dbReference type="ARBA" id="ARBA00037624"/>
    </source>
</evidence>
<comment type="catalytic activity">
    <reaction evidence="1">
        <text>S-ubiquitinyl-[E2 ubiquitin-conjugating enzyme]-L-cysteine + [acceptor protein]-L-lysine = [E2 ubiquitin-conjugating enzyme]-L-cysteine + N(6)-ubiquitinyl-[acceptor protein]-L-lysine.</text>
        <dbReference type="EC" id="2.3.2.27"/>
    </reaction>
</comment>
<dbReference type="PANTHER" id="PTHR13931">
    <property type="entry name" value="UBIQUITINATION FACTOR E4"/>
    <property type="match status" value="1"/>
</dbReference>
<dbReference type="Gene3D" id="3.30.40.10">
    <property type="entry name" value="Zinc/RING finger domain, C3HC4 (zinc finger)"/>
    <property type="match status" value="1"/>
</dbReference>
<dbReference type="InterPro" id="IPR045132">
    <property type="entry name" value="UBE4"/>
</dbReference>
<keyword evidence="7" id="KW-0808">Transferase</keyword>
<keyword evidence="9" id="KW-0007">Acetylation</keyword>
<dbReference type="InterPro" id="IPR003613">
    <property type="entry name" value="Ubox_domain"/>
</dbReference>
<comment type="similarity">
    <text evidence="4">Belongs to the ubiquitin conjugation factor E4 family.</text>
</comment>
<evidence type="ECO:0000256" key="3">
    <source>
        <dbReference type="ARBA" id="ARBA00004906"/>
    </source>
</evidence>
<dbReference type="GO" id="GO:0036503">
    <property type="term" value="P:ERAD pathway"/>
    <property type="evidence" value="ECO:0007669"/>
    <property type="project" value="InterPro"/>
</dbReference>
<dbReference type="UniPathway" id="UPA00143"/>
<evidence type="ECO:0000256" key="1">
    <source>
        <dbReference type="ARBA" id="ARBA00000900"/>
    </source>
</evidence>
<protein>
    <recommendedName>
        <fullName evidence="11">Ubiquitin conjugation factor E4 A</fullName>
        <ecNumber evidence="5">2.3.2.27</ecNumber>
    </recommendedName>
</protein>
<dbReference type="Proteomes" id="UP000515154">
    <property type="component" value="Linkage group LG24"/>
</dbReference>
<evidence type="ECO:0000256" key="11">
    <source>
        <dbReference type="ARBA" id="ARBA00040077"/>
    </source>
</evidence>
<dbReference type="InterPro" id="IPR013083">
    <property type="entry name" value="Znf_RING/FYVE/PHD"/>
</dbReference>
<dbReference type="InterPro" id="IPR019474">
    <property type="entry name" value="Ub_conjug_fac_E4_core"/>
</dbReference>
<dbReference type="SUPFAM" id="SSF57850">
    <property type="entry name" value="RING/U-box"/>
    <property type="match status" value="1"/>
</dbReference>
<dbReference type="AlphaFoldDB" id="A0A6P7TGR4"/>
<dbReference type="SMART" id="SM00504">
    <property type="entry name" value="Ubox"/>
    <property type="match status" value="1"/>
</dbReference>
<dbReference type="EC" id="2.3.2.27" evidence="5"/>
<evidence type="ECO:0000256" key="7">
    <source>
        <dbReference type="ARBA" id="ARBA00022679"/>
    </source>
</evidence>
<dbReference type="GO" id="GO:0000209">
    <property type="term" value="P:protein polyubiquitination"/>
    <property type="evidence" value="ECO:0007669"/>
    <property type="project" value="TreeGrafter"/>
</dbReference>
<name>A0A6P7TGR4_9MOLL</name>